<dbReference type="Proteomes" id="UP001203207">
    <property type="component" value="Unassembled WGS sequence"/>
</dbReference>
<dbReference type="EMBL" id="JAKRVX010000004">
    <property type="protein sequence ID" value="MCL9817460.1"/>
    <property type="molecule type" value="Genomic_DNA"/>
</dbReference>
<dbReference type="RefSeq" id="WP_250584588.1">
    <property type="nucleotide sequence ID" value="NZ_JAKRVX010000004.1"/>
</dbReference>
<dbReference type="AlphaFoldDB" id="A0AAE3FYY6"/>
<evidence type="ECO:0000313" key="1">
    <source>
        <dbReference type="EMBL" id="MCL9817460.1"/>
    </source>
</evidence>
<proteinExistence type="predicted"/>
<evidence type="ECO:0008006" key="3">
    <source>
        <dbReference type="Google" id="ProtNLM"/>
    </source>
</evidence>
<sequence>MSDGVLYIASGEQYIKEATLSVNSVKNHMPDVETAIVTDDKINVSDSQFDTVLDLSKSYPHTGISTIQPGMSPFDRTLFLDSDTYITEPVYELFDVVESHDIAFTLSPGRKSVPGLPDPWIEFNTGVVAYSKSASMDRFFHEWQEVHEQLLNQEGIERNQPSFTHAIHNYEPDYFVLSREYNCRVPRHGYLAHDAKIVHGRCAEPLEQVANKLNTPQGRRVYKPTIDRKLQNHISVIENSRAYRLKRLAQMANDKYTKEGLKSLISDGSRFVWDTNKKS</sequence>
<protein>
    <recommendedName>
        <fullName evidence="3">Nucleotide-diphospho-sugar transferase domain-containing protein</fullName>
    </recommendedName>
</protein>
<gene>
    <name evidence="1" type="ORF">AArcSt2_10945</name>
</gene>
<keyword evidence="2" id="KW-1185">Reference proteome</keyword>
<comment type="caution">
    <text evidence="1">The sequence shown here is derived from an EMBL/GenBank/DDBJ whole genome shotgun (WGS) entry which is preliminary data.</text>
</comment>
<organism evidence="1 2">
    <name type="scientific">Natronocalculus amylovorans</name>
    <dbReference type="NCBI Taxonomy" id="2917812"/>
    <lineage>
        <taxon>Archaea</taxon>
        <taxon>Methanobacteriati</taxon>
        <taxon>Methanobacteriota</taxon>
        <taxon>Stenosarchaea group</taxon>
        <taxon>Halobacteria</taxon>
        <taxon>Halobacteriales</taxon>
        <taxon>Haloferacaceae</taxon>
        <taxon>Natronocalculus</taxon>
    </lineage>
</organism>
<dbReference type="SUPFAM" id="SSF53448">
    <property type="entry name" value="Nucleotide-diphospho-sugar transferases"/>
    <property type="match status" value="1"/>
</dbReference>
<dbReference type="InterPro" id="IPR029044">
    <property type="entry name" value="Nucleotide-diphossugar_trans"/>
</dbReference>
<reference evidence="1" key="2">
    <citation type="submission" date="2022-02" db="EMBL/GenBank/DDBJ databases">
        <authorList>
            <person name="Elcheninov A.G."/>
            <person name="Sorokin D.Y."/>
            <person name="Kublanov I.V."/>
        </authorList>
    </citation>
    <scope>NUCLEOTIDE SEQUENCE</scope>
    <source>
        <strain evidence="1">AArc-St2</strain>
    </source>
</reference>
<reference evidence="1" key="1">
    <citation type="journal article" date="2022" name="Syst. Appl. Microbiol.">
        <title>Natronocalculus amylovorans gen. nov., sp. nov., and Natranaeroarchaeum aerophilus sp. nov., dominant culturable amylolytic natronoarchaea from hypersaline soda lakes in southwestern Siberia.</title>
        <authorList>
            <person name="Sorokin D.Y."/>
            <person name="Elcheninov A.G."/>
            <person name="Khizhniak T.V."/>
            <person name="Koenen M."/>
            <person name="Bale N.J."/>
            <person name="Damste J.S.S."/>
            <person name="Kublanov I.V."/>
        </authorList>
    </citation>
    <scope>NUCLEOTIDE SEQUENCE</scope>
    <source>
        <strain evidence="1">AArc-St2</strain>
    </source>
</reference>
<evidence type="ECO:0000313" key="2">
    <source>
        <dbReference type="Proteomes" id="UP001203207"/>
    </source>
</evidence>
<accession>A0AAE3FYY6</accession>
<name>A0AAE3FYY6_9EURY</name>
<dbReference type="Gene3D" id="3.90.550.10">
    <property type="entry name" value="Spore Coat Polysaccharide Biosynthesis Protein SpsA, Chain A"/>
    <property type="match status" value="1"/>
</dbReference>